<dbReference type="Proteomes" id="UP000807716">
    <property type="component" value="Unassembled WGS sequence"/>
</dbReference>
<keyword evidence="3" id="KW-0489">Methyltransferase</keyword>
<comment type="catalytic activity">
    <reaction evidence="6">
        <text>N,N-dimethylethanolamine phosphate + S-adenosyl-L-methionine = phosphocholine + S-adenosyl-L-homocysteine + H(+)</text>
        <dbReference type="Rhea" id="RHEA:25325"/>
        <dbReference type="ChEBI" id="CHEBI:15378"/>
        <dbReference type="ChEBI" id="CHEBI:57856"/>
        <dbReference type="ChEBI" id="CHEBI:58641"/>
        <dbReference type="ChEBI" id="CHEBI:59789"/>
        <dbReference type="ChEBI" id="CHEBI:295975"/>
        <dbReference type="EC" id="2.1.1.103"/>
    </reaction>
    <physiologicalReaction direction="left-to-right" evidence="6">
        <dbReference type="Rhea" id="RHEA:25326"/>
    </physiologicalReaction>
</comment>
<evidence type="ECO:0000256" key="9">
    <source>
        <dbReference type="SAM" id="Phobius"/>
    </source>
</evidence>
<dbReference type="PANTHER" id="PTHR44307">
    <property type="entry name" value="PHOSPHOETHANOLAMINE METHYLTRANSFERASE"/>
    <property type="match status" value="1"/>
</dbReference>
<dbReference type="GO" id="GO:0032259">
    <property type="term" value="P:methylation"/>
    <property type="evidence" value="ECO:0007669"/>
    <property type="project" value="UniProtKB-KW"/>
</dbReference>
<evidence type="ECO:0000256" key="1">
    <source>
        <dbReference type="ARBA" id="ARBA00004969"/>
    </source>
</evidence>
<keyword evidence="9" id="KW-1133">Transmembrane helix</keyword>
<keyword evidence="9" id="KW-0812">Transmembrane</keyword>
<keyword evidence="11" id="KW-1185">Reference proteome</keyword>
<keyword evidence="9" id="KW-0472">Membrane</keyword>
<evidence type="ECO:0000256" key="7">
    <source>
        <dbReference type="ARBA" id="ARBA00047841"/>
    </source>
</evidence>
<feature type="transmembrane region" description="Helical" evidence="9">
    <location>
        <begin position="128"/>
        <end position="147"/>
    </location>
</feature>
<feature type="compositionally biased region" description="Polar residues" evidence="8">
    <location>
        <begin position="212"/>
        <end position="230"/>
    </location>
</feature>
<dbReference type="InterPro" id="IPR029063">
    <property type="entry name" value="SAM-dependent_MTases_sf"/>
</dbReference>
<comment type="pathway">
    <text evidence="2">Lipid metabolism.</text>
</comment>
<evidence type="ECO:0000256" key="5">
    <source>
        <dbReference type="ARBA" id="ARBA00035674"/>
    </source>
</evidence>
<dbReference type="OrthoDB" id="61390at2759"/>
<reference evidence="10" key="1">
    <citation type="journal article" date="2020" name="Fungal Divers.">
        <title>Resolving the Mortierellaceae phylogeny through synthesis of multi-gene phylogenetics and phylogenomics.</title>
        <authorList>
            <person name="Vandepol N."/>
            <person name="Liber J."/>
            <person name="Desiro A."/>
            <person name="Na H."/>
            <person name="Kennedy M."/>
            <person name="Barry K."/>
            <person name="Grigoriev I.V."/>
            <person name="Miller A.N."/>
            <person name="O'Donnell K."/>
            <person name="Stajich J.E."/>
            <person name="Bonito G."/>
        </authorList>
    </citation>
    <scope>NUCLEOTIDE SEQUENCE</scope>
    <source>
        <strain evidence="10">BC1065</strain>
    </source>
</reference>
<dbReference type="Gene3D" id="3.40.50.150">
    <property type="entry name" value="Vaccinia Virus protein VP39"/>
    <property type="match status" value="1"/>
</dbReference>
<keyword evidence="4" id="KW-0808">Transferase</keyword>
<gene>
    <name evidence="10" type="ORF">DFQ27_006944</name>
</gene>
<name>A0A9P6PUZ9_9FUNG</name>
<comment type="catalytic activity">
    <reaction evidence="7">
        <text>N-methylethanolamine phosphate + S-adenosyl-L-methionine = N,N-dimethylethanolamine phosphate + S-adenosyl-L-homocysteine + H(+)</text>
        <dbReference type="Rhea" id="RHEA:25321"/>
        <dbReference type="ChEBI" id="CHEBI:15378"/>
        <dbReference type="ChEBI" id="CHEBI:57781"/>
        <dbReference type="ChEBI" id="CHEBI:57856"/>
        <dbReference type="ChEBI" id="CHEBI:58641"/>
        <dbReference type="ChEBI" id="CHEBI:59789"/>
        <dbReference type="EC" id="2.1.1.103"/>
    </reaction>
    <physiologicalReaction direction="left-to-right" evidence="7">
        <dbReference type="Rhea" id="RHEA:25322"/>
    </physiologicalReaction>
</comment>
<accession>A0A9P6PUZ9</accession>
<evidence type="ECO:0000256" key="2">
    <source>
        <dbReference type="ARBA" id="ARBA00005189"/>
    </source>
</evidence>
<comment type="caution">
    <text evidence="10">The sequence shown here is derived from an EMBL/GenBank/DDBJ whole genome shotgun (WGS) entry which is preliminary data.</text>
</comment>
<feature type="compositionally biased region" description="Gly residues" evidence="8">
    <location>
        <begin position="188"/>
        <end position="199"/>
    </location>
</feature>
<dbReference type="SUPFAM" id="SSF53335">
    <property type="entry name" value="S-adenosyl-L-methionine-dependent methyltransferases"/>
    <property type="match status" value="1"/>
</dbReference>
<evidence type="ECO:0000313" key="10">
    <source>
        <dbReference type="EMBL" id="KAG0254258.1"/>
    </source>
</evidence>
<proteinExistence type="predicted"/>
<organism evidence="10 11">
    <name type="scientific">Actinomortierella ambigua</name>
    <dbReference type="NCBI Taxonomy" id="1343610"/>
    <lineage>
        <taxon>Eukaryota</taxon>
        <taxon>Fungi</taxon>
        <taxon>Fungi incertae sedis</taxon>
        <taxon>Mucoromycota</taxon>
        <taxon>Mortierellomycotina</taxon>
        <taxon>Mortierellomycetes</taxon>
        <taxon>Mortierellales</taxon>
        <taxon>Mortierellaceae</taxon>
        <taxon>Actinomortierella</taxon>
    </lineage>
</organism>
<dbReference type="EMBL" id="JAAAJB010000528">
    <property type="protein sequence ID" value="KAG0254258.1"/>
    <property type="molecule type" value="Genomic_DNA"/>
</dbReference>
<evidence type="ECO:0000256" key="4">
    <source>
        <dbReference type="ARBA" id="ARBA00022679"/>
    </source>
</evidence>
<evidence type="ECO:0000256" key="6">
    <source>
        <dbReference type="ARBA" id="ARBA00047619"/>
    </source>
</evidence>
<evidence type="ECO:0000313" key="11">
    <source>
        <dbReference type="Proteomes" id="UP000807716"/>
    </source>
</evidence>
<feature type="transmembrane region" description="Helical" evidence="9">
    <location>
        <begin position="6"/>
        <end position="24"/>
    </location>
</feature>
<dbReference type="AlphaFoldDB" id="A0A9P6PUZ9"/>
<dbReference type="PANTHER" id="PTHR44307:SF2">
    <property type="entry name" value="PHOSPHOETHANOLAMINE METHYLTRANSFERASE ISOFORM X1"/>
    <property type="match status" value="1"/>
</dbReference>
<feature type="region of interest" description="Disordered" evidence="8">
    <location>
        <begin position="188"/>
        <end position="231"/>
    </location>
</feature>
<dbReference type="GO" id="GO:0000234">
    <property type="term" value="F:phosphoethanolamine N-methyltransferase activity"/>
    <property type="evidence" value="ECO:0007669"/>
    <property type="project" value="UniProtKB-EC"/>
</dbReference>
<dbReference type="CDD" id="cd02440">
    <property type="entry name" value="AdoMet_MTases"/>
    <property type="match status" value="1"/>
</dbReference>
<comment type="pathway">
    <text evidence="1">Phospholipid metabolism; phosphatidylcholine biosynthesis.</text>
</comment>
<evidence type="ECO:0000256" key="3">
    <source>
        <dbReference type="ARBA" id="ARBA00022603"/>
    </source>
</evidence>
<feature type="region of interest" description="Disordered" evidence="8">
    <location>
        <begin position="39"/>
        <end position="66"/>
    </location>
</feature>
<dbReference type="EC" id="2.1.1.103" evidence="5"/>
<protein>
    <recommendedName>
        <fullName evidence="5">phosphoethanolamine N-methyltransferase</fullName>
        <ecNumber evidence="5">2.1.1.103</ecNumber>
    </recommendedName>
</protein>
<sequence length="535" mass="58608">MSIASTAGRVALVVLFSILCFVSFRHHYQIQSSLHPQQTTAVTEGGGSSSLPVVSPSTLIPENGDHDDDDTNTLVFPALAGFGPRTLYVPPSLISLWPMDKGNNLLQAMSSLAAGLSQLPWKKTLSETWFGVMATLLLGFMLGILFSETPFVDPVLRLFGLADSRQFGVDILEGTAWTYASGQDVGGKSGGGGGGGGSGTMTVATPEGWTTAEPTSSSLSNSGVRASSPMTAPVRHSGGRMFKYGLRYTFLNVEVTGGWLGMGLWPMDGTKVPYREACQAMVRKVTSGLGIDATSHLLDVGFGCGDQTVYMAELYRPRRITGITIEPLQHHAAEQLVLNSRDRIPTTKVDLYVADASYLLDFLKEHPQVQGIHGEQSGQDGYFTHIISIDSAYHYNTRRKFFEQSYAALAPGKGRLAMADVIPAWDPPKTGVKGWLLRQFGQLYLQVPIDNMKTLEAYRQDLIEVGFVDIEIEAVEGQVFLGWADFIATQLKVLKSVGLVRPRIGWRFWMLQKVLRYVDRNKTMQFIVVKAKRPE</sequence>
<evidence type="ECO:0000256" key="8">
    <source>
        <dbReference type="SAM" id="MobiDB-lite"/>
    </source>
</evidence>